<feature type="region of interest" description="Disordered" evidence="1">
    <location>
        <begin position="26"/>
        <end position="61"/>
    </location>
</feature>
<sequence length="61" mass="6487">RVKSSSQSPVLVVSGKRHCVPAIRANRQVPAGPLKSTADSLSMRQERSAQGQVKEQSGMLG</sequence>
<accession>A0AAW2AEG7</accession>
<evidence type="ECO:0000313" key="2">
    <source>
        <dbReference type="EMBL" id="KAK9972061.1"/>
    </source>
</evidence>
<name>A0AAW2AEG7_CULAL</name>
<organism evidence="2 3">
    <name type="scientific">Culter alburnus</name>
    <name type="common">Topmouth culter</name>
    <dbReference type="NCBI Taxonomy" id="194366"/>
    <lineage>
        <taxon>Eukaryota</taxon>
        <taxon>Metazoa</taxon>
        <taxon>Chordata</taxon>
        <taxon>Craniata</taxon>
        <taxon>Vertebrata</taxon>
        <taxon>Euteleostomi</taxon>
        <taxon>Actinopterygii</taxon>
        <taxon>Neopterygii</taxon>
        <taxon>Teleostei</taxon>
        <taxon>Ostariophysi</taxon>
        <taxon>Cypriniformes</taxon>
        <taxon>Xenocyprididae</taxon>
        <taxon>Xenocypridinae</taxon>
        <taxon>Culter</taxon>
    </lineage>
</organism>
<protein>
    <submittedName>
        <fullName evidence="2">Uncharacterized protein</fullName>
    </submittedName>
</protein>
<comment type="caution">
    <text evidence="2">The sequence shown here is derived from an EMBL/GenBank/DDBJ whole genome shotgun (WGS) entry which is preliminary data.</text>
</comment>
<feature type="non-terminal residue" evidence="2">
    <location>
        <position position="1"/>
    </location>
</feature>
<dbReference type="EMBL" id="JAWDJR010000007">
    <property type="protein sequence ID" value="KAK9972061.1"/>
    <property type="molecule type" value="Genomic_DNA"/>
</dbReference>
<proteinExistence type="predicted"/>
<evidence type="ECO:0000256" key="1">
    <source>
        <dbReference type="SAM" id="MobiDB-lite"/>
    </source>
</evidence>
<reference evidence="2 3" key="1">
    <citation type="submission" date="2024-05" db="EMBL/GenBank/DDBJ databases">
        <title>A high-quality chromosomal-level genome assembly of Topmouth culter (Culter alburnus).</title>
        <authorList>
            <person name="Zhao H."/>
        </authorList>
    </citation>
    <scope>NUCLEOTIDE SEQUENCE [LARGE SCALE GENOMIC DNA]</scope>
    <source>
        <strain evidence="2">CATC2023</strain>
        <tissue evidence="2">Muscle</tissue>
    </source>
</reference>
<evidence type="ECO:0000313" key="3">
    <source>
        <dbReference type="Proteomes" id="UP001479290"/>
    </source>
</evidence>
<dbReference type="AlphaFoldDB" id="A0AAW2AEG7"/>
<feature type="compositionally biased region" description="Polar residues" evidence="1">
    <location>
        <begin position="37"/>
        <end position="55"/>
    </location>
</feature>
<keyword evidence="3" id="KW-1185">Reference proteome</keyword>
<gene>
    <name evidence="2" type="ORF">ABG768_025392</name>
</gene>
<dbReference type="Proteomes" id="UP001479290">
    <property type="component" value="Unassembled WGS sequence"/>
</dbReference>